<comment type="caution">
    <text evidence="2">The sequence shown here is derived from an EMBL/GenBank/DDBJ whole genome shotgun (WGS) entry which is preliminary data.</text>
</comment>
<dbReference type="SUPFAM" id="SSF57903">
    <property type="entry name" value="FYVE/PHD zinc finger"/>
    <property type="match status" value="1"/>
</dbReference>
<proteinExistence type="predicted"/>
<dbReference type="InterPro" id="IPR013083">
    <property type="entry name" value="Znf_RING/FYVE/PHD"/>
</dbReference>
<evidence type="ECO:0000313" key="3">
    <source>
        <dbReference type="Proteomes" id="UP001221757"/>
    </source>
</evidence>
<evidence type="ECO:0000256" key="1">
    <source>
        <dbReference type="SAM" id="MobiDB-lite"/>
    </source>
</evidence>
<protein>
    <submittedName>
        <fullName evidence="2">Uncharacterized protein</fullName>
    </submittedName>
</protein>
<evidence type="ECO:0000313" key="2">
    <source>
        <dbReference type="EMBL" id="KAJ7708293.1"/>
    </source>
</evidence>
<feature type="compositionally biased region" description="Low complexity" evidence="1">
    <location>
        <begin position="266"/>
        <end position="279"/>
    </location>
</feature>
<reference evidence="2" key="1">
    <citation type="submission" date="2023-03" db="EMBL/GenBank/DDBJ databases">
        <title>Massive genome expansion in bonnet fungi (Mycena s.s.) driven by repeated elements and novel gene families across ecological guilds.</title>
        <authorList>
            <consortium name="Lawrence Berkeley National Laboratory"/>
            <person name="Harder C.B."/>
            <person name="Miyauchi S."/>
            <person name="Viragh M."/>
            <person name="Kuo A."/>
            <person name="Thoen E."/>
            <person name="Andreopoulos B."/>
            <person name="Lu D."/>
            <person name="Skrede I."/>
            <person name="Drula E."/>
            <person name="Henrissat B."/>
            <person name="Morin E."/>
            <person name="Kohler A."/>
            <person name="Barry K."/>
            <person name="LaButti K."/>
            <person name="Morin E."/>
            <person name="Salamov A."/>
            <person name="Lipzen A."/>
            <person name="Mereny Z."/>
            <person name="Hegedus B."/>
            <person name="Baldrian P."/>
            <person name="Stursova M."/>
            <person name="Weitz H."/>
            <person name="Taylor A."/>
            <person name="Grigoriev I.V."/>
            <person name="Nagy L.G."/>
            <person name="Martin F."/>
            <person name="Kauserud H."/>
        </authorList>
    </citation>
    <scope>NUCLEOTIDE SEQUENCE</scope>
    <source>
        <strain evidence="2">CBHHK067</strain>
    </source>
</reference>
<feature type="region of interest" description="Disordered" evidence="1">
    <location>
        <begin position="338"/>
        <end position="376"/>
    </location>
</feature>
<dbReference type="AlphaFoldDB" id="A0AAD7MAP1"/>
<feature type="compositionally biased region" description="Low complexity" evidence="1">
    <location>
        <begin position="338"/>
        <end position="354"/>
    </location>
</feature>
<keyword evidence="3" id="KW-1185">Reference proteome</keyword>
<name>A0AAD7MAP1_MYCRO</name>
<dbReference type="Proteomes" id="UP001221757">
    <property type="component" value="Unassembled WGS sequence"/>
</dbReference>
<dbReference type="EMBL" id="JARKIE010000004">
    <property type="protein sequence ID" value="KAJ7708293.1"/>
    <property type="molecule type" value="Genomic_DNA"/>
</dbReference>
<organism evidence="2 3">
    <name type="scientific">Mycena rosella</name>
    <name type="common">Pink bonnet</name>
    <name type="synonym">Agaricus rosellus</name>
    <dbReference type="NCBI Taxonomy" id="1033263"/>
    <lineage>
        <taxon>Eukaryota</taxon>
        <taxon>Fungi</taxon>
        <taxon>Dikarya</taxon>
        <taxon>Basidiomycota</taxon>
        <taxon>Agaricomycotina</taxon>
        <taxon>Agaricomycetes</taxon>
        <taxon>Agaricomycetidae</taxon>
        <taxon>Agaricales</taxon>
        <taxon>Marasmiineae</taxon>
        <taxon>Mycenaceae</taxon>
        <taxon>Mycena</taxon>
    </lineage>
</organism>
<feature type="compositionally biased region" description="Acidic residues" evidence="1">
    <location>
        <begin position="355"/>
        <end position="366"/>
    </location>
</feature>
<feature type="compositionally biased region" description="Basic and acidic residues" evidence="1">
    <location>
        <begin position="367"/>
        <end position="376"/>
    </location>
</feature>
<dbReference type="InterPro" id="IPR011011">
    <property type="entry name" value="Znf_FYVE_PHD"/>
</dbReference>
<sequence>MAVENFDIFLDIDDRFLISINPCTSDADVGMSYFKEQDDARSWDIFNALYSEEDIDRNATALDLAPASPTSQWAQHFHSSQRSESMLLPPASMESASIPPRREYVWRTVERGQQSLETISRLIARELEMQLPSLKRLAGMDGRGPHRCAGYIREEITLTTTTAGSAVVAHDSPSPLEICSICHEVVGDSENFRCVCGASNPGTQPTVKCRRCNFWSHSDCVPVRNPKKFICWTCSSVPVLPCVVPISHRRRDDSRPRPRRRRRTDTPSTSGSSSSMSSSPLWFPSWQLGPQRVFSYTGLNGERIEEPPVVPFSPPPKKYSPPVEEYIDPEVIFILCSPSSSSDGDISSSLSSSESDSESDSDIDDDREPRSRAATG</sequence>
<gene>
    <name evidence="2" type="ORF">B0H17DRAFT_1191770</name>
</gene>
<feature type="region of interest" description="Disordered" evidence="1">
    <location>
        <begin position="249"/>
        <end position="280"/>
    </location>
</feature>
<dbReference type="Gene3D" id="3.30.40.10">
    <property type="entry name" value="Zinc/RING finger domain, C3HC4 (zinc finger)"/>
    <property type="match status" value="1"/>
</dbReference>
<accession>A0AAD7MAP1</accession>